<sequence length="88" mass="9932">MSARWRKKHPKLELKLHLSPPMARHSDDEDDHGQQLVENPLTDPLSSPSSCDSSCLSSTAEDDNPKGDHAQVPSMQEHCLARFTRRRS</sequence>
<evidence type="ECO:0000313" key="1">
    <source>
        <dbReference type="EMBL" id="KAI4382231.1"/>
    </source>
</evidence>
<keyword evidence="2" id="KW-1185">Reference proteome</keyword>
<comment type="caution">
    <text evidence="1">The sequence shown here is derived from an EMBL/GenBank/DDBJ whole genome shotgun (WGS) entry which is preliminary data.</text>
</comment>
<organism evidence="1 2">
    <name type="scientific">Melastoma candidum</name>
    <dbReference type="NCBI Taxonomy" id="119954"/>
    <lineage>
        <taxon>Eukaryota</taxon>
        <taxon>Viridiplantae</taxon>
        <taxon>Streptophyta</taxon>
        <taxon>Embryophyta</taxon>
        <taxon>Tracheophyta</taxon>
        <taxon>Spermatophyta</taxon>
        <taxon>Magnoliopsida</taxon>
        <taxon>eudicotyledons</taxon>
        <taxon>Gunneridae</taxon>
        <taxon>Pentapetalae</taxon>
        <taxon>rosids</taxon>
        <taxon>malvids</taxon>
        <taxon>Myrtales</taxon>
        <taxon>Melastomataceae</taxon>
        <taxon>Melastomatoideae</taxon>
        <taxon>Melastomateae</taxon>
        <taxon>Melastoma</taxon>
    </lineage>
</organism>
<evidence type="ECO:0000313" key="2">
    <source>
        <dbReference type="Proteomes" id="UP001057402"/>
    </source>
</evidence>
<gene>
    <name evidence="1" type="ORF">MLD38_008220</name>
</gene>
<proteinExistence type="predicted"/>
<accession>A0ACB9RSR0</accession>
<name>A0ACB9RSR0_9MYRT</name>
<protein>
    <submittedName>
        <fullName evidence="1">Uncharacterized protein</fullName>
    </submittedName>
</protein>
<dbReference type="Proteomes" id="UP001057402">
    <property type="component" value="Chromosome 3"/>
</dbReference>
<dbReference type="EMBL" id="CM042882">
    <property type="protein sequence ID" value="KAI4382231.1"/>
    <property type="molecule type" value="Genomic_DNA"/>
</dbReference>
<reference evidence="2" key="1">
    <citation type="journal article" date="2023" name="Front. Plant Sci.">
        <title>Chromosomal-level genome assembly of Melastoma candidum provides insights into trichome evolution.</title>
        <authorList>
            <person name="Zhong Y."/>
            <person name="Wu W."/>
            <person name="Sun C."/>
            <person name="Zou P."/>
            <person name="Liu Y."/>
            <person name="Dai S."/>
            <person name="Zhou R."/>
        </authorList>
    </citation>
    <scope>NUCLEOTIDE SEQUENCE [LARGE SCALE GENOMIC DNA]</scope>
</reference>